<accession>A0ABR3BT07</accession>
<comment type="caution">
    <text evidence="1">The sequence shown here is derived from an EMBL/GenBank/DDBJ whole genome shotgun (WGS) entry which is preliminary data.</text>
</comment>
<gene>
    <name evidence="1" type="ORF">I308_104202</name>
</gene>
<dbReference type="EMBL" id="ATAM02000007">
    <property type="protein sequence ID" value="KAL0247167.1"/>
    <property type="molecule type" value="Genomic_DNA"/>
</dbReference>
<name>A0ABR3BT07_9TREE</name>
<evidence type="ECO:0000313" key="1">
    <source>
        <dbReference type="EMBL" id="KAL0247167.1"/>
    </source>
</evidence>
<dbReference type="GeneID" id="91991058"/>
<dbReference type="RefSeq" id="XP_066613128.1">
    <property type="nucleotide sequence ID" value="XM_066758680.1"/>
</dbReference>
<reference evidence="1 2" key="2">
    <citation type="submission" date="2024-01" db="EMBL/GenBank/DDBJ databases">
        <title>Comparative genomics of Cryptococcus and Kwoniella reveals pathogenesis evolution and contrasting modes of karyotype evolution via chromosome fusion or intercentromeric recombination.</title>
        <authorList>
            <person name="Coelho M.A."/>
            <person name="David-Palma M."/>
            <person name="Shea T."/>
            <person name="Bowers K."/>
            <person name="Mcginley-Smith S."/>
            <person name="Mohammad A.W."/>
            <person name="Gnirke A."/>
            <person name="Yurkov A.M."/>
            <person name="Nowrousian M."/>
            <person name="Sun S."/>
            <person name="Cuomo C.A."/>
            <person name="Heitman J."/>
        </authorList>
    </citation>
    <scope>NUCLEOTIDE SEQUENCE [LARGE SCALE GENOMIC DNA]</scope>
    <source>
        <strain evidence="1 2">IND107</strain>
    </source>
</reference>
<organism evidence="1 2">
    <name type="scientific">Cryptococcus tetragattii IND107</name>
    <dbReference type="NCBI Taxonomy" id="1296105"/>
    <lineage>
        <taxon>Eukaryota</taxon>
        <taxon>Fungi</taxon>
        <taxon>Dikarya</taxon>
        <taxon>Basidiomycota</taxon>
        <taxon>Agaricomycotina</taxon>
        <taxon>Tremellomycetes</taxon>
        <taxon>Tremellales</taxon>
        <taxon>Cryptococcaceae</taxon>
        <taxon>Cryptococcus</taxon>
        <taxon>Cryptococcus gattii species complex</taxon>
    </lineage>
</organism>
<protein>
    <submittedName>
        <fullName evidence="1">Uncharacterized protein</fullName>
    </submittedName>
</protein>
<evidence type="ECO:0000313" key="2">
    <source>
        <dbReference type="Proteomes" id="UP000054399"/>
    </source>
</evidence>
<sequence>MEKQLSEGSGWLENYRSPLLLNLLKQGMHEKVLEKDLAVNGIVTEQQMIMQVFGNGEDDHKLRAEKAQDKLIGIRPYQNYTL</sequence>
<reference evidence="2" key="1">
    <citation type="submission" date="2015-01" db="EMBL/GenBank/DDBJ databases">
        <title>The Genome Sequence of Cryptococcus gattii MMRL2647.</title>
        <authorList>
            <consortium name="The Broad Institute Genomics Platform"/>
            <person name="Cuomo C."/>
            <person name="Litvintseva A."/>
            <person name="Chen Y."/>
            <person name="Heitman J."/>
            <person name="Sun S."/>
            <person name="Springer D."/>
            <person name="Dromer F."/>
            <person name="Young S."/>
            <person name="Zeng Q."/>
            <person name="Gargeya S."/>
            <person name="Abouelleil A."/>
            <person name="Alvarado L."/>
            <person name="Chapman S.B."/>
            <person name="Gainer-Dewar J."/>
            <person name="Goldberg J."/>
            <person name="Griggs A."/>
            <person name="Gujja S."/>
            <person name="Hansen M."/>
            <person name="Howarth C."/>
            <person name="Imamovic A."/>
            <person name="Larimer J."/>
            <person name="Murphy C."/>
            <person name="Naylor J."/>
            <person name="Pearson M."/>
            <person name="Priest M."/>
            <person name="Roberts A."/>
            <person name="Saif S."/>
            <person name="Shea T."/>
            <person name="Sykes S."/>
            <person name="Wortman J."/>
            <person name="Nusbaum C."/>
            <person name="Birren B."/>
        </authorList>
    </citation>
    <scope>NUCLEOTIDE SEQUENCE [LARGE SCALE GENOMIC DNA]</scope>
    <source>
        <strain evidence="2">IND107</strain>
    </source>
</reference>
<keyword evidence="2" id="KW-1185">Reference proteome</keyword>
<proteinExistence type="predicted"/>
<dbReference type="Proteomes" id="UP000054399">
    <property type="component" value="Unassembled WGS sequence"/>
</dbReference>